<keyword evidence="8 12" id="KW-1133">Transmembrane helix</keyword>
<dbReference type="Pfam" id="PF17039">
    <property type="entry name" value="Glyco_tran_10_N"/>
    <property type="match status" value="1"/>
</dbReference>
<keyword evidence="5 12" id="KW-0808">Transferase</keyword>
<evidence type="ECO:0000256" key="3">
    <source>
        <dbReference type="ARBA" id="ARBA00008919"/>
    </source>
</evidence>
<name>A0A8W8MVP7_MAGGI</name>
<keyword evidence="9 12" id="KW-0333">Golgi apparatus</keyword>
<dbReference type="SUPFAM" id="SSF53756">
    <property type="entry name" value="UDP-Glycosyltransferase/glycogen phosphorylase"/>
    <property type="match status" value="1"/>
</dbReference>
<dbReference type="InterPro" id="IPR001503">
    <property type="entry name" value="Glyco_trans_10"/>
</dbReference>
<comment type="similarity">
    <text evidence="3 12">Belongs to the glycosyltransferase 10 family.</text>
</comment>
<proteinExistence type="inferred from homology"/>
<dbReference type="InterPro" id="IPR031481">
    <property type="entry name" value="Glyco_tran_10_N"/>
</dbReference>
<dbReference type="OMA" id="TCAICHA"/>
<evidence type="ECO:0000256" key="11">
    <source>
        <dbReference type="ARBA" id="ARBA00023180"/>
    </source>
</evidence>
<dbReference type="EC" id="2.4.1.-" evidence="12"/>
<keyword evidence="7" id="KW-0735">Signal-anchor</keyword>
<evidence type="ECO:0000313" key="16">
    <source>
        <dbReference type="Proteomes" id="UP000005408"/>
    </source>
</evidence>
<dbReference type="InterPro" id="IPR055270">
    <property type="entry name" value="Glyco_tran_10_C"/>
</dbReference>
<evidence type="ECO:0000256" key="1">
    <source>
        <dbReference type="ARBA" id="ARBA00004323"/>
    </source>
</evidence>
<feature type="transmembrane region" description="Helical" evidence="12">
    <location>
        <begin position="21"/>
        <end position="47"/>
    </location>
</feature>
<dbReference type="EnsemblMetazoa" id="G4128.8">
    <property type="protein sequence ID" value="G4128.8:cds"/>
    <property type="gene ID" value="G4128"/>
</dbReference>
<dbReference type="FunFam" id="3.40.50.11660:FF:000004">
    <property type="entry name" value="Glycoprotein 3-alpha-L-fucosyltransferase A"/>
    <property type="match status" value="1"/>
</dbReference>
<keyword evidence="11" id="KW-0325">Glycoprotein</keyword>
<dbReference type="GO" id="GO:0032580">
    <property type="term" value="C:Golgi cisterna membrane"/>
    <property type="evidence" value="ECO:0007669"/>
    <property type="project" value="UniProtKB-SubCell"/>
</dbReference>
<dbReference type="OrthoDB" id="427096at2759"/>
<evidence type="ECO:0000256" key="9">
    <source>
        <dbReference type="ARBA" id="ARBA00023034"/>
    </source>
</evidence>
<dbReference type="Proteomes" id="UP000005408">
    <property type="component" value="Unassembled WGS sequence"/>
</dbReference>
<evidence type="ECO:0000256" key="8">
    <source>
        <dbReference type="ARBA" id="ARBA00022989"/>
    </source>
</evidence>
<evidence type="ECO:0000256" key="7">
    <source>
        <dbReference type="ARBA" id="ARBA00022968"/>
    </source>
</evidence>
<evidence type="ECO:0000256" key="6">
    <source>
        <dbReference type="ARBA" id="ARBA00022692"/>
    </source>
</evidence>
<keyword evidence="6 12" id="KW-0812">Transmembrane</keyword>
<dbReference type="InterPro" id="IPR038577">
    <property type="entry name" value="GT10-like_C_sf"/>
</dbReference>
<feature type="domain" description="Fucosyltransferase C-terminal" evidence="13">
    <location>
        <begin position="211"/>
        <end position="378"/>
    </location>
</feature>
<dbReference type="Gene3D" id="3.40.50.11660">
    <property type="entry name" value="Glycosyl transferase family 10, C-terminal domain"/>
    <property type="match status" value="1"/>
</dbReference>
<evidence type="ECO:0000256" key="5">
    <source>
        <dbReference type="ARBA" id="ARBA00022679"/>
    </source>
</evidence>
<protein>
    <recommendedName>
        <fullName evidence="12">Fucosyltransferase</fullName>
        <ecNumber evidence="12">2.4.1.-</ecNumber>
    </recommendedName>
</protein>
<dbReference type="GO" id="GO:0000139">
    <property type="term" value="C:Golgi membrane"/>
    <property type="evidence" value="ECO:0007669"/>
    <property type="project" value="UniProtKB-SubCell"/>
</dbReference>
<evidence type="ECO:0000313" key="15">
    <source>
        <dbReference type="EnsemblMetazoa" id="G4128.8:cds"/>
    </source>
</evidence>
<feature type="domain" description="Fucosyltransferase N-terminal" evidence="14">
    <location>
        <begin position="77"/>
        <end position="188"/>
    </location>
</feature>
<evidence type="ECO:0000256" key="4">
    <source>
        <dbReference type="ARBA" id="ARBA00022676"/>
    </source>
</evidence>
<keyword evidence="10 12" id="KW-0472">Membrane</keyword>
<evidence type="ECO:0000259" key="14">
    <source>
        <dbReference type="Pfam" id="PF17039"/>
    </source>
</evidence>
<comment type="subcellular location">
    <subcellularLocation>
        <location evidence="1">Golgi apparatus membrane</location>
        <topology evidence="1">Single-pass type II membrane protein</topology>
    </subcellularLocation>
    <subcellularLocation>
        <location evidence="12">Golgi apparatus</location>
        <location evidence="12">Golgi stack membrane</location>
        <topology evidence="12">Single-pass type II membrane protein</topology>
    </subcellularLocation>
</comment>
<reference evidence="15" key="1">
    <citation type="submission" date="2022-08" db="UniProtKB">
        <authorList>
            <consortium name="EnsemblMetazoa"/>
        </authorList>
    </citation>
    <scope>IDENTIFICATION</scope>
    <source>
        <strain evidence="15">05x7-T-G4-1.051#20</strain>
    </source>
</reference>
<evidence type="ECO:0000256" key="2">
    <source>
        <dbReference type="ARBA" id="ARBA00004922"/>
    </source>
</evidence>
<dbReference type="PANTHER" id="PTHR48438">
    <property type="entry name" value="ALPHA-(1,3)-FUCOSYLTRANSFERASE C-RELATED"/>
    <property type="match status" value="1"/>
</dbReference>
<dbReference type="GO" id="GO:0008417">
    <property type="term" value="F:fucosyltransferase activity"/>
    <property type="evidence" value="ECO:0007669"/>
    <property type="project" value="InterPro"/>
</dbReference>
<evidence type="ECO:0000256" key="10">
    <source>
        <dbReference type="ARBA" id="ARBA00023136"/>
    </source>
</evidence>
<dbReference type="Pfam" id="PF00852">
    <property type="entry name" value="Glyco_transf_10"/>
    <property type="match status" value="1"/>
</dbReference>
<organism evidence="15 16">
    <name type="scientific">Magallana gigas</name>
    <name type="common">Pacific oyster</name>
    <name type="synonym">Crassostrea gigas</name>
    <dbReference type="NCBI Taxonomy" id="29159"/>
    <lineage>
        <taxon>Eukaryota</taxon>
        <taxon>Metazoa</taxon>
        <taxon>Spiralia</taxon>
        <taxon>Lophotrochozoa</taxon>
        <taxon>Mollusca</taxon>
        <taxon>Bivalvia</taxon>
        <taxon>Autobranchia</taxon>
        <taxon>Pteriomorphia</taxon>
        <taxon>Ostreida</taxon>
        <taxon>Ostreoidea</taxon>
        <taxon>Ostreidae</taxon>
        <taxon>Magallana</taxon>
    </lineage>
</organism>
<evidence type="ECO:0000259" key="13">
    <source>
        <dbReference type="Pfam" id="PF00852"/>
    </source>
</evidence>
<dbReference type="PANTHER" id="PTHR48438:SF1">
    <property type="entry name" value="ALPHA-(1,3)-FUCOSYLTRANSFERASE C-RELATED"/>
    <property type="match status" value="1"/>
</dbReference>
<dbReference type="AlphaFoldDB" id="A0A8W8MVP7"/>
<keyword evidence="4 12" id="KW-0328">Glycosyltransferase</keyword>
<evidence type="ECO:0000256" key="12">
    <source>
        <dbReference type="RuleBase" id="RU003832"/>
    </source>
</evidence>
<accession>A0A8W8MVP7</accession>
<comment type="pathway">
    <text evidence="2">Protein modification; protein glycosylation.</text>
</comment>
<sequence>MISDYKMNIWHQRWRQNTYRVLYKLLNSRAIITICFAFVMTSFLYLYTQDLQVRYEVRGYRPHVFTFDQRHSVNRTERRILLWTRFHFDIDWVKHVRNILNTSCSCKCTVTTDRSAIQDVDAVVFHLLDMYIWESPPTYRAPHQVWVVYSAEPPPHVYYTGRSFIYPQYIFNWTLSFRKDATVFAPYGHAEPLQEKALETKRRSVNLNYAEGKTKMTYAIISNCVDDAGRYSYIKKLRHFTPIDLYGRCGNLTCPRNSSCSQMLKPYKFAITFENSNCKGYISEKFWNGLVRGSIPIVNWIPEQVPDDAPPKSYINVHDFKSMSDLAKYLDYLDKNDTEYNSYFNWHKTHHIVHGFTMWNQFCYLCKALHNQSIPAQVVDYPAWYADDTCRQWTILSMITRRIKNYFL</sequence>
<keyword evidence="16" id="KW-1185">Reference proteome</keyword>